<dbReference type="InterPro" id="IPR050807">
    <property type="entry name" value="TransReg_Diox_bact_type"/>
</dbReference>
<evidence type="ECO:0000256" key="1">
    <source>
        <dbReference type="ARBA" id="ARBA00023125"/>
    </source>
</evidence>
<keyword evidence="1" id="KW-0238">DNA-binding</keyword>
<name>A0A5M8FP84_9GAMM</name>
<dbReference type="SUPFAM" id="SSF47413">
    <property type="entry name" value="lambda repressor-like DNA-binding domains"/>
    <property type="match status" value="1"/>
</dbReference>
<dbReference type="GO" id="GO:0003677">
    <property type="term" value="F:DNA binding"/>
    <property type="evidence" value="ECO:0007669"/>
    <property type="project" value="UniProtKB-KW"/>
</dbReference>
<dbReference type="GO" id="GO:0005829">
    <property type="term" value="C:cytosol"/>
    <property type="evidence" value="ECO:0007669"/>
    <property type="project" value="TreeGrafter"/>
</dbReference>
<dbReference type="AlphaFoldDB" id="A0A5M8FP84"/>
<dbReference type="OrthoDB" id="9792093at2"/>
<dbReference type="RefSeq" id="WP_150093853.1">
    <property type="nucleotide sequence ID" value="NZ_VWXX01000022.1"/>
</dbReference>
<sequence length="66" mass="7610">MNSIIGRNIRRLRWQRGYTQSELGKRARISQGRICRLEIGNENPTLTSLSRIARALEVETAELLRS</sequence>
<protein>
    <submittedName>
        <fullName evidence="3">Helix-turn-helix domain-containing protein</fullName>
    </submittedName>
</protein>
<dbReference type="Proteomes" id="UP000322981">
    <property type="component" value="Unassembled WGS sequence"/>
</dbReference>
<dbReference type="Pfam" id="PF01381">
    <property type="entry name" value="HTH_3"/>
    <property type="match status" value="1"/>
</dbReference>
<gene>
    <name evidence="3" type="ORF">F2Q65_13045</name>
</gene>
<comment type="caution">
    <text evidence="3">The sequence shown here is derived from an EMBL/GenBank/DDBJ whole genome shotgun (WGS) entry which is preliminary data.</text>
</comment>
<reference evidence="3 4" key="1">
    <citation type="submission" date="2019-09" db="EMBL/GenBank/DDBJ databases">
        <title>Whole-genome sequence of the purple sulfur bacterium Thiohalocapsa marina DSM 19078.</title>
        <authorList>
            <person name="Kyndt J.A."/>
            <person name="Meyer T.E."/>
        </authorList>
    </citation>
    <scope>NUCLEOTIDE SEQUENCE [LARGE SCALE GENOMIC DNA]</scope>
    <source>
        <strain evidence="3 4">DSM 19078</strain>
    </source>
</reference>
<dbReference type="CDD" id="cd00093">
    <property type="entry name" value="HTH_XRE"/>
    <property type="match status" value="1"/>
</dbReference>
<proteinExistence type="predicted"/>
<dbReference type="EMBL" id="VWXX01000022">
    <property type="protein sequence ID" value="KAA6184235.1"/>
    <property type="molecule type" value="Genomic_DNA"/>
</dbReference>
<dbReference type="InterPro" id="IPR010982">
    <property type="entry name" value="Lambda_DNA-bd_dom_sf"/>
</dbReference>
<evidence type="ECO:0000313" key="4">
    <source>
        <dbReference type="Proteomes" id="UP000322981"/>
    </source>
</evidence>
<dbReference type="Gene3D" id="1.10.260.40">
    <property type="entry name" value="lambda repressor-like DNA-binding domains"/>
    <property type="match status" value="1"/>
</dbReference>
<accession>A0A5M8FP84</accession>
<dbReference type="PROSITE" id="PS50943">
    <property type="entry name" value="HTH_CROC1"/>
    <property type="match status" value="1"/>
</dbReference>
<dbReference type="GO" id="GO:0003700">
    <property type="term" value="F:DNA-binding transcription factor activity"/>
    <property type="evidence" value="ECO:0007669"/>
    <property type="project" value="TreeGrafter"/>
</dbReference>
<organism evidence="3 4">
    <name type="scientific">Thiohalocapsa marina</name>
    <dbReference type="NCBI Taxonomy" id="424902"/>
    <lineage>
        <taxon>Bacteria</taxon>
        <taxon>Pseudomonadati</taxon>
        <taxon>Pseudomonadota</taxon>
        <taxon>Gammaproteobacteria</taxon>
        <taxon>Chromatiales</taxon>
        <taxon>Chromatiaceae</taxon>
        <taxon>Thiohalocapsa</taxon>
    </lineage>
</organism>
<dbReference type="PANTHER" id="PTHR46797:SF1">
    <property type="entry name" value="METHYLPHOSPHONATE SYNTHASE"/>
    <property type="match status" value="1"/>
</dbReference>
<dbReference type="PANTHER" id="PTHR46797">
    <property type="entry name" value="HTH-TYPE TRANSCRIPTIONAL REGULATOR"/>
    <property type="match status" value="1"/>
</dbReference>
<evidence type="ECO:0000259" key="2">
    <source>
        <dbReference type="PROSITE" id="PS50943"/>
    </source>
</evidence>
<dbReference type="SMART" id="SM00530">
    <property type="entry name" value="HTH_XRE"/>
    <property type="match status" value="1"/>
</dbReference>
<evidence type="ECO:0000313" key="3">
    <source>
        <dbReference type="EMBL" id="KAA6184235.1"/>
    </source>
</evidence>
<dbReference type="InterPro" id="IPR001387">
    <property type="entry name" value="Cro/C1-type_HTH"/>
</dbReference>
<feature type="domain" description="HTH cro/C1-type" evidence="2">
    <location>
        <begin position="9"/>
        <end position="63"/>
    </location>
</feature>
<keyword evidence="4" id="KW-1185">Reference proteome</keyword>